<reference evidence="2 3" key="1">
    <citation type="submission" date="2018-10" db="EMBL/GenBank/DDBJ databases">
        <authorList>
            <person name="Jung H.S."/>
            <person name="Jeon C.O."/>
        </authorList>
    </citation>
    <scope>NUCLEOTIDE SEQUENCE [LARGE SCALE GENOMIC DNA]</scope>
    <source>
        <strain evidence="2 3">MA-7-27</strain>
    </source>
</reference>
<dbReference type="AlphaFoldDB" id="A0A3L9Y7U7"/>
<name>A0A3L9Y7U7_9RHOB</name>
<comment type="caution">
    <text evidence="2">The sequence shown here is derived from an EMBL/GenBank/DDBJ whole genome shotgun (WGS) entry which is preliminary data.</text>
</comment>
<evidence type="ECO:0008006" key="4">
    <source>
        <dbReference type="Google" id="ProtNLM"/>
    </source>
</evidence>
<dbReference type="PROSITE" id="PS51257">
    <property type="entry name" value="PROKAR_LIPOPROTEIN"/>
    <property type="match status" value="1"/>
</dbReference>
<evidence type="ECO:0000256" key="1">
    <source>
        <dbReference type="SAM" id="SignalP"/>
    </source>
</evidence>
<keyword evidence="1" id="KW-0732">Signal</keyword>
<evidence type="ECO:0000313" key="2">
    <source>
        <dbReference type="EMBL" id="RMA43167.1"/>
    </source>
</evidence>
<keyword evidence="3" id="KW-1185">Reference proteome</keyword>
<proteinExistence type="predicted"/>
<gene>
    <name evidence="2" type="ORF">D9R08_05950</name>
</gene>
<feature type="chain" id="PRO_5018135410" description="Lipoprotein" evidence="1">
    <location>
        <begin position="18"/>
        <end position="86"/>
    </location>
</feature>
<protein>
    <recommendedName>
        <fullName evidence="4">Lipoprotein</fullName>
    </recommendedName>
</protein>
<organism evidence="2 3">
    <name type="scientific">Rhodophyticola porphyridii</name>
    <dbReference type="NCBI Taxonomy" id="1852017"/>
    <lineage>
        <taxon>Bacteria</taxon>
        <taxon>Pseudomonadati</taxon>
        <taxon>Pseudomonadota</taxon>
        <taxon>Alphaproteobacteria</taxon>
        <taxon>Rhodobacterales</taxon>
        <taxon>Roseobacteraceae</taxon>
        <taxon>Rhodophyticola</taxon>
    </lineage>
</organism>
<feature type="signal peptide" evidence="1">
    <location>
        <begin position="1"/>
        <end position="17"/>
    </location>
</feature>
<accession>A0A3L9Y7U7</accession>
<dbReference type="EMBL" id="RCNT01000002">
    <property type="protein sequence ID" value="RMA43167.1"/>
    <property type="molecule type" value="Genomic_DNA"/>
</dbReference>
<sequence length="86" mass="9420">MKRLKKLLVLGGFLALAACEPAPPADPNAPSVQFSEQTLALLPPGQDLTNVILQDDNCYWYLHRGPVEDTYIPLLTRQGRGICTQG</sequence>
<dbReference type="Proteomes" id="UP000281343">
    <property type="component" value="Unassembled WGS sequence"/>
</dbReference>
<evidence type="ECO:0000313" key="3">
    <source>
        <dbReference type="Proteomes" id="UP000281343"/>
    </source>
</evidence>